<protein>
    <submittedName>
        <fullName evidence="1">Transcriptional regulator</fullName>
    </submittedName>
</protein>
<proteinExistence type="predicted"/>
<evidence type="ECO:0000313" key="1">
    <source>
        <dbReference type="EMBL" id="WLQ66214.1"/>
    </source>
</evidence>
<gene>
    <name evidence="1" type="ORF">P8A20_22710</name>
</gene>
<sequence>MLKFSPPPKAARNADFIARRLKEAIEGDGPRESVTVEWNGRPLHVGVINMPLRDVYYNPATHRIRAQRDHDPVLAKTLESDPWLEESQEYLNRLLVGRPTSPEDPDPDFIALMNSLGEVDQQEPGLITHEGILVNGNTRAAALRKLKKTSIRVGVLPPSFTWEDINAVELALQLRPDARRDYSYINRLLAMEEQELLGRAAEDIAKEFHILLKTFKQERWILGVIQEMIDRSRTKDGSQLSLTDFEGHQENLKELHRNYLKEEASSQEIAEQVKENRVAAIILDFAKTKTRLIDGRFQKNYLKDAIPHSFNKDYPQADAGISIPGLSVSVAPPSLPVSQARAFTDEILQAQSLSSGRHTSAETKETAQRTLISMKKTMRRALDAADRDDRLKKVQQTTAERLDDASAAINQSVSDLARAFATSSLDEESFDSALLRLKESVLKLARQANRGIREPGDGMTWLIKASEERT</sequence>
<dbReference type="RefSeq" id="WP_306104141.1">
    <property type="nucleotide sequence ID" value="NZ_CP120983.1"/>
</dbReference>
<organism evidence="1 2">
    <name type="scientific">Streptomyces glycanivorans</name>
    <dbReference type="NCBI Taxonomy" id="3033808"/>
    <lineage>
        <taxon>Bacteria</taxon>
        <taxon>Bacillati</taxon>
        <taxon>Actinomycetota</taxon>
        <taxon>Actinomycetes</taxon>
        <taxon>Kitasatosporales</taxon>
        <taxon>Streptomycetaceae</taxon>
        <taxon>Streptomyces</taxon>
    </lineage>
</organism>
<dbReference type="Proteomes" id="UP001224433">
    <property type="component" value="Chromosome"/>
</dbReference>
<reference evidence="1 2" key="1">
    <citation type="submission" date="2023-03" db="EMBL/GenBank/DDBJ databases">
        <title>Isolation and description of six Streptomyces strains from soil environments, able to metabolize different microbial glucans.</title>
        <authorList>
            <person name="Widen T."/>
            <person name="Larsbrink J."/>
        </authorList>
    </citation>
    <scope>NUCLEOTIDE SEQUENCE [LARGE SCALE GENOMIC DNA]</scope>
    <source>
        <strain evidence="1 2">Alt3</strain>
    </source>
</reference>
<accession>A0ABY9JGX3</accession>
<dbReference type="EMBL" id="CP120983">
    <property type="protein sequence ID" value="WLQ66214.1"/>
    <property type="molecule type" value="Genomic_DNA"/>
</dbReference>
<keyword evidence="2" id="KW-1185">Reference proteome</keyword>
<name>A0ABY9JGX3_9ACTN</name>
<evidence type="ECO:0000313" key="2">
    <source>
        <dbReference type="Proteomes" id="UP001224433"/>
    </source>
</evidence>